<dbReference type="SUPFAM" id="SSF52266">
    <property type="entry name" value="SGNH hydrolase"/>
    <property type="match status" value="1"/>
</dbReference>
<dbReference type="PANTHER" id="PTHR30383">
    <property type="entry name" value="THIOESTERASE 1/PROTEASE 1/LYSOPHOSPHOLIPASE L1"/>
    <property type="match status" value="1"/>
</dbReference>
<dbReference type="Pfam" id="PF13472">
    <property type="entry name" value="Lipase_GDSL_2"/>
    <property type="match status" value="1"/>
</dbReference>
<feature type="domain" description="SGNH hydrolase-type esterase" evidence="1">
    <location>
        <begin position="34"/>
        <end position="193"/>
    </location>
</feature>
<keyword evidence="2" id="KW-0378">Hydrolase</keyword>
<dbReference type="RefSeq" id="WP_253472755.1">
    <property type="nucleotide sequence ID" value="NZ_JALJXV010000001.1"/>
</dbReference>
<keyword evidence="3" id="KW-1185">Reference proteome</keyword>
<comment type="caution">
    <text evidence="2">The sequence shown here is derived from an EMBL/GenBank/DDBJ whole genome shotgun (WGS) entry which is preliminary data.</text>
</comment>
<dbReference type="Gene3D" id="3.40.50.1110">
    <property type="entry name" value="SGNH hydrolase"/>
    <property type="match status" value="1"/>
</dbReference>
<gene>
    <name evidence="2" type="ORF">J2T57_000146</name>
</gene>
<dbReference type="InterPro" id="IPR036514">
    <property type="entry name" value="SGNH_hydro_sf"/>
</dbReference>
<accession>A0AAE3KA38</accession>
<protein>
    <submittedName>
        <fullName evidence="2">Acyl-CoA thioesterase-1</fullName>
        <ecNumber evidence="2">3.1.1.5</ecNumber>
        <ecNumber evidence="2">3.1.2.-</ecNumber>
    </submittedName>
</protein>
<dbReference type="InterPro" id="IPR051532">
    <property type="entry name" value="Ester_Hydrolysis_Enzymes"/>
</dbReference>
<name>A0AAE3KA38_9GAMM</name>
<organism evidence="2 3">
    <name type="scientific">Natronocella acetinitrilica</name>
    <dbReference type="NCBI Taxonomy" id="414046"/>
    <lineage>
        <taxon>Bacteria</taxon>
        <taxon>Pseudomonadati</taxon>
        <taxon>Pseudomonadota</taxon>
        <taxon>Gammaproteobacteria</taxon>
        <taxon>Chromatiales</taxon>
        <taxon>Ectothiorhodospiraceae</taxon>
        <taxon>Natronocella</taxon>
    </lineage>
</organism>
<dbReference type="EC" id="3.1.1.5" evidence="2"/>
<dbReference type="PANTHER" id="PTHR30383:SF24">
    <property type="entry name" value="THIOESTERASE 1_PROTEASE 1_LYSOPHOSPHOLIPASE L1"/>
    <property type="match status" value="1"/>
</dbReference>
<dbReference type="GO" id="GO:0004622">
    <property type="term" value="F:phosphatidylcholine lysophospholipase activity"/>
    <property type="evidence" value="ECO:0007669"/>
    <property type="project" value="UniProtKB-EC"/>
</dbReference>
<dbReference type="EMBL" id="JALJXV010000001">
    <property type="protein sequence ID" value="MCP1673054.1"/>
    <property type="molecule type" value="Genomic_DNA"/>
</dbReference>
<proteinExistence type="predicted"/>
<evidence type="ECO:0000259" key="1">
    <source>
        <dbReference type="Pfam" id="PF13472"/>
    </source>
</evidence>
<dbReference type="CDD" id="cd01822">
    <property type="entry name" value="Lysophospholipase_L1_like"/>
    <property type="match status" value="1"/>
</dbReference>
<dbReference type="EC" id="3.1.2.-" evidence="2"/>
<reference evidence="2" key="1">
    <citation type="submission" date="2022-03" db="EMBL/GenBank/DDBJ databases">
        <title>Genomic Encyclopedia of Type Strains, Phase III (KMG-III): the genomes of soil and plant-associated and newly described type strains.</title>
        <authorList>
            <person name="Whitman W."/>
        </authorList>
    </citation>
    <scope>NUCLEOTIDE SEQUENCE</scope>
    <source>
        <strain evidence="2">ANL 6-2</strain>
    </source>
</reference>
<evidence type="ECO:0000313" key="2">
    <source>
        <dbReference type="EMBL" id="MCP1673054.1"/>
    </source>
</evidence>
<evidence type="ECO:0000313" key="3">
    <source>
        <dbReference type="Proteomes" id="UP001205843"/>
    </source>
</evidence>
<dbReference type="AlphaFoldDB" id="A0AAE3KA38"/>
<dbReference type="Proteomes" id="UP001205843">
    <property type="component" value="Unassembled WGS sequence"/>
</dbReference>
<sequence length="211" mass="22954">MTTLKSAGLRLPLLLLLLVPVMAVVHADTRTVLVVGDSLSAAYNMDRDQGWVHLLHQRLESEQPGWNVANASITGDTTRGGLSRLPGALDEHRPSIVIIALGGNDGLRALPPVEIRNNLERMIELSREAGAEVMLAGVRIPANYGPAYSRRFEQVFHDVADAVDVPLLPSILAEVEERADLFQGDGIHPSEAAQPVILDNVWTVLRPMIRG</sequence>
<dbReference type="InterPro" id="IPR013830">
    <property type="entry name" value="SGNH_hydro"/>
</dbReference>